<evidence type="ECO:0000256" key="10">
    <source>
        <dbReference type="ARBA" id="ARBA00024548"/>
    </source>
</evidence>
<dbReference type="Pfam" id="PF00501">
    <property type="entry name" value="AMP-binding"/>
    <property type="match status" value="1"/>
</dbReference>
<dbReference type="SUPFAM" id="SSF56801">
    <property type="entry name" value="Acetyl-CoA synthetase-like"/>
    <property type="match status" value="1"/>
</dbReference>
<name>A0AAV7JTQ2_9METZ</name>
<dbReference type="GO" id="GO:0005783">
    <property type="term" value="C:endoplasmic reticulum"/>
    <property type="evidence" value="ECO:0007669"/>
    <property type="project" value="TreeGrafter"/>
</dbReference>
<keyword evidence="4 13" id="KW-0276">Fatty acid metabolism</keyword>
<dbReference type="InterPro" id="IPR042099">
    <property type="entry name" value="ANL_N_sf"/>
</dbReference>
<comment type="similarity">
    <text evidence="1 13">Belongs to the ATP-dependent AMP-binding enzyme family.</text>
</comment>
<evidence type="ECO:0000256" key="5">
    <source>
        <dbReference type="ARBA" id="ARBA00022840"/>
    </source>
</evidence>
<dbReference type="GO" id="GO:0047676">
    <property type="term" value="F:arachidonate-CoA ligase activity"/>
    <property type="evidence" value="ECO:0007669"/>
    <property type="project" value="UniProtKB-EC"/>
</dbReference>
<evidence type="ECO:0000256" key="12">
    <source>
        <dbReference type="ARBA" id="ARBA00049139"/>
    </source>
</evidence>
<comment type="catalytic activity">
    <reaction evidence="7">
        <text>a long-chain fatty acid + ATP + CoA = a long-chain fatty acyl-CoA + AMP + diphosphate</text>
        <dbReference type="Rhea" id="RHEA:15421"/>
        <dbReference type="ChEBI" id="CHEBI:30616"/>
        <dbReference type="ChEBI" id="CHEBI:33019"/>
        <dbReference type="ChEBI" id="CHEBI:57287"/>
        <dbReference type="ChEBI" id="CHEBI:57560"/>
        <dbReference type="ChEBI" id="CHEBI:83139"/>
        <dbReference type="ChEBI" id="CHEBI:456215"/>
        <dbReference type="EC" id="6.2.1.3"/>
    </reaction>
    <physiologicalReaction direction="left-to-right" evidence="7">
        <dbReference type="Rhea" id="RHEA:15422"/>
    </physiologicalReaction>
</comment>
<keyword evidence="13" id="KW-0443">Lipid metabolism</keyword>
<keyword evidence="3 13" id="KW-0547">Nucleotide-binding</keyword>
<reference evidence="15 16" key="1">
    <citation type="journal article" date="2023" name="BMC Biol.">
        <title>The compact genome of the sponge Oopsacas minuta (Hexactinellida) is lacking key metazoan core genes.</title>
        <authorList>
            <person name="Santini S."/>
            <person name="Schenkelaars Q."/>
            <person name="Jourda C."/>
            <person name="Duchesne M."/>
            <person name="Belahbib H."/>
            <person name="Rocher C."/>
            <person name="Selva M."/>
            <person name="Riesgo A."/>
            <person name="Vervoort M."/>
            <person name="Leys S.P."/>
            <person name="Kodjabachian L."/>
            <person name="Le Bivic A."/>
            <person name="Borchiellini C."/>
            <person name="Claverie J.M."/>
            <person name="Renard E."/>
        </authorList>
    </citation>
    <scope>NUCLEOTIDE SEQUENCE [LARGE SCALE GENOMIC DNA]</scope>
    <source>
        <strain evidence="15">SPO-2</strain>
    </source>
</reference>
<dbReference type="EMBL" id="JAKMXF010000299">
    <property type="protein sequence ID" value="KAI6652308.1"/>
    <property type="molecule type" value="Genomic_DNA"/>
</dbReference>
<gene>
    <name evidence="15" type="ORF">LOD99_7323</name>
</gene>
<comment type="catalytic activity">
    <reaction evidence="11">
        <text>(E)-hexadec-2-enoate + ATP + CoA = (2E)-hexadecenoyl-CoA + AMP + diphosphate</text>
        <dbReference type="Rhea" id="RHEA:36139"/>
        <dbReference type="ChEBI" id="CHEBI:30616"/>
        <dbReference type="ChEBI" id="CHEBI:33019"/>
        <dbReference type="ChEBI" id="CHEBI:57287"/>
        <dbReference type="ChEBI" id="CHEBI:61526"/>
        <dbReference type="ChEBI" id="CHEBI:72745"/>
        <dbReference type="ChEBI" id="CHEBI:456215"/>
    </reaction>
    <physiologicalReaction direction="left-to-right" evidence="11">
        <dbReference type="Rhea" id="RHEA:36140"/>
    </physiologicalReaction>
</comment>
<dbReference type="Gene3D" id="3.40.50.12780">
    <property type="entry name" value="N-terminal domain of ligase-like"/>
    <property type="match status" value="1"/>
</dbReference>
<evidence type="ECO:0000256" key="3">
    <source>
        <dbReference type="ARBA" id="ARBA00022741"/>
    </source>
</evidence>
<organism evidence="15 16">
    <name type="scientific">Oopsacas minuta</name>
    <dbReference type="NCBI Taxonomy" id="111878"/>
    <lineage>
        <taxon>Eukaryota</taxon>
        <taxon>Metazoa</taxon>
        <taxon>Porifera</taxon>
        <taxon>Hexactinellida</taxon>
        <taxon>Hexasterophora</taxon>
        <taxon>Lyssacinosida</taxon>
        <taxon>Leucopsacidae</taxon>
        <taxon>Oopsacas</taxon>
    </lineage>
</organism>
<dbReference type="AlphaFoldDB" id="A0AAV7JTQ2"/>
<evidence type="ECO:0000256" key="11">
    <source>
        <dbReference type="ARBA" id="ARBA00024565"/>
    </source>
</evidence>
<evidence type="ECO:0000256" key="2">
    <source>
        <dbReference type="ARBA" id="ARBA00022598"/>
    </source>
</evidence>
<dbReference type="PANTHER" id="PTHR43272">
    <property type="entry name" value="LONG-CHAIN-FATTY-ACID--COA LIGASE"/>
    <property type="match status" value="1"/>
</dbReference>
<feature type="domain" description="AMP-dependent synthetase/ligase" evidence="14">
    <location>
        <begin position="74"/>
        <end position="474"/>
    </location>
</feature>
<evidence type="ECO:0000256" key="13">
    <source>
        <dbReference type="RuleBase" id="RU369030"/>
    </source>
</evidence>
<evidence type="ECO:0000256" key="7">
    <source>
        <dbReference type="ARBA" id="ARBA00024484"/>
    </source>
</evidence>
<sequence length="657" mass="73307">MSSVRIQFPRANDVQSRPLKDDPCVRVSAFLPENGDLMETTYNDVKTLYNGFQRGLKLAKDLACLGTRQFNRLYKYETYSQIQERIDNFGSGLINRGHLAGQRTFIGIASKNCPEWVIVEQACNAYSQVLVPLYDTLGPEAIEHIITQANTEVVVLSADRFADRLKSVSHTKKPKLIVKIGKVSVVDKKLAAEYKVDIVSMGVLEEEGKKCFVQHVPPKPDDLATVCYTSGTTGKPKGAMLTHRNIIADCAAATSIMEGQSMITTEDYHLSYLPMAHMYERIIQVAMFMNGGKICFFQGDIKLLTDDILACRPTIFISVPRLLNRLYDKTMSLVNSNHIKKLLFNFALKRKKIALDNGIISRNTIWDSLLFKRFQDALGGRVRIAITGAAPLSPDVLTFLRCALGCIVLEGYGQTECTAGATMTLPGESQSGHVGPPLPCNIVKVVDVPDMEYYAKNGEGEVCFKGPNVFKGYLHDEFKTKEAIDSDGWLHSGDIGKWLDNGCLKIIDRKKHIVKLSNGEYIAPEKIENCYARHPAIMQAFVHANSLYPFPVAILVADPDTFEGWAGKKGIKGSIEESSKNKSLINTIVKELDSDAKLYGLNSFERIKYIYITTDVFTVENELLTPTFKLRRIQVTKKYKHEIDELLATQRSSAASK</sequence>
<comment type="catalytic activity">
    <reaction evidence="8">
        <text>12-hydroxy-(5Z,8Z,10E,14Z)-eicosatetraenoate + ATP + CoA = 12-hydroxy-(5Z,8Z,10E,14Z)-eicosatetraenoyl-CoA + AMP + diphosphate</text>
        <dbReference type="Rhea" id="RHEA:52112"/>
        <dbReference type="ChEBI" id="CHEBI:30616"/>
        <dbReference type="ChEBI" id="CHEBI:33019"/>
        <dbReference type="ChEBI" id="CHEBI:57287"/>
        <dbReference type="ChEBI" id="CHEBI:90718"/>
        <dbReference type="ChEBI" id="CHEBI:136408"/>
        <dbReference type="ChEBI" id="CHEBI:456215"/>
    </reaction>
    <physiologicalReaction direction="left-to-right" evidence="8">
        <dbReference type="Rhea" id="RHEA:52113"/>
    </physiologicalReaction>
</comment>
<comment type="catalytic activity">
    <reaction evidence="12">
        <text>hexadecanoate + ATP + CoA = hexadecanoyl-CoA + AMP + diphosphate</text>
        <dbReference type="Rhea" id="RHEA:30751"/>
        <dbReference type="ChEBI" id="CHEBI:7896"/>
        <dbReference type="ChEBI" id="CHEBI:30616"/>
        <dbReference type="ChEBI" id="CHEBI:33019"/>
        <dbReference type="ChEBI" id="CHEBI:57287"/>
        <dbReference type="ChEBI" id="CHEBI:57379"/>
        <dbReference type="ChEBI" id="CHEBI:456215"/>
    </reaction>
    <physiologicalReaction direction="left-to-right" evidence="12">
        <dbReference type="Rhea" id="RHEA:30752"/>
    </physiologicalReaction>
</comment>
<dbReference type="GO" id="GO:0016020">
    <property type="term" value="C:membrane"/>
    <property type="evidence" value="ECO:0007669"/>
    <property type="project" value="TreeGrafter"/>
</dbReference>
<dbReference type="EC" id="6.2.1.3" evidence="13"/>
<evidence type="ECO:0000256" key="9">
    <source>
        <dbReference type="ARBA" id="ARBA00024532"/>
    </source>
</evidence>
<dbReference type="PROSITE" id="PS00455">
    <property type="entry name" value="AMP_BINDING"/>
    <property type="match status" value="1"/>
</dbReference>
<dbReference type="InterPro" id="IPR045311">
    <property type="entry name" value="LC-FACS_euk"/>
</dbReference>
<dbReference type="GO" id="GO:0005524">
    <property type="term" value="F:ATP binding"/>
    <property type="evidence" value="ECO:0007669"/>
    <property type="project" value="UniProtKB-KW"/>
</dbReference>
<evidence type="ECO:0000256" key="8">
    <source>
        <dbReference type="ARBA" id="ARBA00024495"/>
    </source>
</evidence>
<proteinExistence type="inferred from homology"/>
<dbReference type="CDD" id="cd05927">
    <property type="entry name" value="LC-FACS_euk"/>
    <property type="match status" value="1"/>
</dbReference>
<evidence type="ECO:0000313" key="16">
    <source>
        <dbReference type="Proteomes" id="UP001165289"/>
    </source>
</evidence>
<dbReference type="InterPro" id="IPR000873">
    <property type="entry name" value="AMP-dep_synth/lig_dom"/>
</dbReference>
<dbReference type="InterPro" id="IPR020845">
    <property type="entry name" value="AMP-binding_CS"/>
</dbReference>
<evidence type="ECO:0000256" key="6">
    <source>
        <dbReference type="ARBA" id="ARBA00024469"/>
    </source>
</evidence>
<evidence type="ECO:0000256" key="4">
    <source>
        <dbReference type="ARBA" id="ARBA00022832"/>
    </source>
</evidence>
<keyword evidence="16" id="KW-1185">Reference proteome</keyword>
<evidence type="ECO:0000313" key="15">
    <source>
        <dbReference type="EMBL" id="KAI6652308.1"/>
    </source>
</evidence>
<comment type="caution">
    <text evidence="15">The sequence shown here is derived from an EMBL/GenBank/DDBJ whole genome shotgun (WGS) entry which is preliminary data.</text>
</comment>
<accession>A0AAV7JTQ2</accession>
<comment type="function">
    <text evidence="13">Catalyzes the conversion of long-chain fatty acids to their active form acyl-CoAs for both synthesis of cellular lipids, and degradation via beta-oxidation.</text>
</comment>
<dbReference type="Proteomes" id="UP001165289">
    <property type="component" value="Unassembled WGS sequence"/>
</dbReference>
<comment type="catalytic activity">
    <reaction evidence="10">
        <text>(5Z,8Z,11Z,14Z)-eicosatetraenoate + ATP + CoA = (5Z,8Z,11Z,14Z)-eicosatetraenoyl-CoA + AMP + diphosphate</text>
        <dbReference type="Rhea" id="RHEA:19713"/>
        <dbReference type="ChEBI" id="CHEBI:30616"/>
        <dbReference type="ChEBI" id="CHEBI:32395"/>
        <dbReference type="ChEBI" id="CHEBI:33019"/>
        <dbReference type="ChEBI" id="CHEBI:57287"/>
        <dbReference type="ChEBI" id="CHEBI:57368"/>
        <dbReference type="ChEBI" id="CHEBI:456215"/>
        <dbReference type="EC" id="6.2.1.15"/>
    </reaction>
    <physiologicalReaction direction="left-to-right" evidence="10">
        <dbReference type="Rhea" id="RHEA:19714"/>
    </physiologicalReaction>
</comment>
<keyword evidence="2 13" id="KW-0436">Ligase</keyword>
<comment type="catalytic activity">
    <reaction evidence="9">
        <text>15-hydroxy-(5Z,8Z,11Z,13E)-eicosatetraenoate + ATP + CoA = 15-hydroxy-(5Z,8Z,11Z,13E)-eicosatetraenoyl-CoA + AMP + diphosphate</text>
        <dbReference type="Rhea" id="RHEA:52116"/>
        <dbReference type="ChEBI" id="CHEBI:30616"/>
        <dbReference type="ChEBI" id="CHEBI:33019"/>
        <dbReference type="ChEBI" id="CHEBI:57287"/>
        <dbReference type="ChEBI" id="CHEBI:78832"/>
        <dbReference type="ChEBI" id="CHEBI:136409"/>
        <dbReference type="ChEBI" id="CHEBI:456215"/>
    </reaction>
    <physiologicalReaction direction="left-to-right" evidence="9">
        <dbReference type="Rhea" id="RHEA:52117"/>
    </physiologicalReaction>
</comment>
<keyword evidence="5 13" id="KW-0067">ATP-binding</keyword>
<protein>
    <recommendedName>
        <fullName evidence="13">Long-chain-fatty-acid--CoA ligase</fullName>
        <ecNumber evidence="13">6.2.1.3</ecNumber>
    </recommendedName>
</protein>
<dbReference type="PANTHER" id="PTHR43272:SF107">
    <property type="entry name" value="LONG-CHAIN-FATTY-ACID--COA LIGASE 5"/>
    <property type="match status" value="1"/>
</dbReference>
<evidence type="ECO:0000256" key="1">
    <source>
        <dbReference type="ARBA" id="ARBA00006432"/>
    </source>
</evidence>
<comment type="catalytic activity">
    <reaction evidence="6">
        <text>5-hydroxy-(6E,8Z,11Z,14Z)-eicosatetraenoate + ATP + CoA = 5-hydroxy-(6E,8Z,11Z,14Z)-eicosatetraenoyl-CoA + AMP + diphosphate</text>
        <dbReference type="Rhea" id="RHEA:52108"/>
        <dbReference type="ChEBI" id="CHEBI:30616"/>
        <dbReference type="ChEBI" id="CHEBI:33019"/>
        <dbReference type="ChEBI" id="CHEBI:57287"/>
        <dbReference type="ChEBI" id="CHEBI:65341"/>
        <dbReference type="ChEBI" id="CHEBI:136407"/>
        <dbReference type="ChEBI" id="CHEBI:456215"/>
    </reaction>
    <physiologicalReaction direction="left-to-right" evidence="6">
        <dbReference type="Rhea" id="RHEA:52109"/>
    </physiologicalReaction>
</comment>
<evidence type="ECO:0000259" key="14">
    <source>
        <dbReference type="Pfam" id="PF00501"/>
    </source>
</evidence>